<dbReference type="MEROPS" id="M87.005"/>
<dbReference type="AlphaFoldDB" id="A0A096N0Z6"/>
<dbReference type="PANTHER" id="PTHR10579:SF42">
    <property type="entry name" value="CHLORIDE CHANNEL ACCESSORY 3B"/>
    <property type="match status" value="1"/>
</dbReference>
<dbReference type="Pfam" id="PF00092">
    <property type="entry name" value="VWA"/>
    <property type="match status" value="1"/>
</dbReference>
<keyword evidence="9" id="KW-0482">Metalloprotease</keyword>
<dbReference type="OMA" id="EHFEFKP"/>
<evidence type="ECO:0000256" key="3">
    <source>
        <dbReference type="ARBA" id="ARBA00022670"/>
    </source>
</evidence>
<dbReference type="GO" id="GO:0046872">
    <property type="term" value="F:metal ion binding"/>
    <property type="evidence" value="ECO:0007669"/>
    <property type="project" value="UniProtKB-KW"/>
</dbReference>
<reference evidence="13 14" key="1">
    <citation type="submission" date="2012-03" db="EMBL/GenBank/DDBJ databases">
        <title>Whole Genome Assembly of Papio anubis.</title>
        <authorList>
            <person name="Liu Y.L."/>
            <person name="Abraham K.A."/>
            <person name="Akbar H.A."/>
            <person name="Ali S.A."/>
            <person name="Anosike U.A."/>
            <person name="Aqrawi P.A."/>
            <person name="Arias F.A."/>
            <person name="Attaway T.A."/>
            <person name="Awwad R.A."/>
            <person name="Babu C.B."/>
            <person name="Bandaranaike D.B."/>
            <person name="Battles P.B."/>
            <person name="Bell A.B."/>
            <person name="Beltran B.B."/>
            <person name="Berhane-Mersha D.B."/>
            <person name="Bess C.B."/>
            <person name="Bickham C.B."/>
            <person name="Bolden T.B."/>
            <person name="Carter K.C."/>
            <person name="Chau D.C."/>
            <person name="Chavez A.C."/>
            <person name="Clerc-Blankenburg K.C."/>
            <person name="Coyle M.C."/>
            <person name="Dao M.D."/>
            <person name="Davila M.L.D."/>
            <person name="Davy-Carroll L.D."/>
            <person name="Denson S.D."/>
            <person name="Dinh H.D."/>
            <person name="Fernandez S.F."/>
            <person name="Fernando P.F."/>
            <person name="Forbes L.F."/>
            <person name="Francis C.F."/>
            <person name="Francisco L.F."/>
            <person name="Fu Q.F."/>
            <person name="Garcia-Iii R.G."/>
            <person name="Garrett T.G."/>
            <person name="Gross S.G."/>
            <person name="Gubbala S.G."/>
            <person name="Hirani K.H."/>
            <person name="Hogues M.H."/>
            <person name="Hollins B.H."/>
            <person name="Jackson L.J."/>
            <person name="Javaid M.J."/>
            <person name="Jhangiani S.J."/>
            <person name="Johnson A.J."/>
            <person name="Johnson B.J."/>
            <person name="Jones J.J."/>
            <person name="Joshi V.J."/>
            <person name="Kalu J.K."/>
            <person name="Khan N.K."/>
            <person name="Korchina V.K."/>
            <person name="Kovar C.K."/>
            <person name="Lago L.L."/>
            <person name="Lara F.L."/>
            <person name="Le T.-K.L."/>
            <person name="Lee S.L."/>
            <person name="Legall-Iii F.L."/>
            <person name="Lemon S.L."/>
            <person name="Liu J.L."/>
            <person name="Liu Y.-S.L."/>
            <person name="Liyanage D.L."/>
            <person name="Lopez J.L."/>
            <person name="Lorensuhewa L.L."/>
            <person name="Mata R.M."/>
            <person name="Mathew T.M."/>
            <person name="Mercado C.M."/>
            <person name="Mercado I.M."/>
            <person name="Morales K.M."/>
            <person name="Morgan M.M."/>
            <person name="Munidasa M.M."/>
            <person name="Ngo D.N."/>
            <person name="Nguyen L.N."/>
            <person name="Nguyen T.N."/>
            <person name="Nguyen N.N."/>
            <person name="Obregon M.O."/>
            <person name="Okwuonu G.O."/>
            <person name="Ongeri F.O."/>
            <person name="Onwere C.O."/>
            <person name="Osifeso I.O."/>
            <person name="Parra A.P."/>
            <person name="Patil S.P."/>
            <person name="Perez A.P."/>
            <person name="Perez Y.P."/>
            <person name="Pham C.P."/>
            <person name="Pu L.-L.P."/>
            <person name="Puazo M.P."/>
            <person name="Quiroz J.Q."/>
            <person name="Rouhana J.R."/>
            <person name="Ruiz M.R."/>
            <person name="Ruiz S.-J.R."/>
            <person name="Saada N.S."/>
            <person name="Santibanez J.S."/>
            <person name="Scheel M.S."/>
            <person name="Schneider B.S."/>
            <person name="Simmons D.S."/>
            <person name="Sisson I.S."/>
            <person name="Tang L.-Y.T."/>
            <person name="Thornton R.T."/>
            <person name="Tisius J.T."/>
            <person name="Toledanes G.T."/>
            <person name="Trejos Z.T."/>
            <person name="Usmani K.U."/>
            <person name="Varghese R.V."/>
            <person name="Vattathil S.V."/>
            <person name="Vee V.V."/>
            <person name="Walker D.W."/>
            <person name="Weissenberger G.W."/>
            <person name="White C.W."/>
            <person name="Williams A.W."/>
            <person name="Woodworth J.W."/>
            <person name="Wright R.W."/>
            <person name="Zhu Y.Z."/>
            <person name="Han Y.H."/>
            <person name="Newsham I.N."/>
            <person name="Nazareth L.N."/>
            <person name="Worley K.W."/>
            <person name="Muzny D.M."/>
            <person name="Rogers J.R."/>
            <person name="Gibbs R.G."/>
        </authorList>
    </citation>
    <scope>NUCLEOTIDE SEQUENCE [LARGE SCALE GENOMIC DNA]</scope>
</reference>
<dbReference type="GO" id="GO:0008237">
    <property type="term" value="F:metallopeptidase activity"/>
    <property type="evidence" value="ECO:0007669"/>
    <property type="project" value="UniProtKB-KW"/>
</dbReference>
<reference evidence="13" key="2">
    <citation type="submission" date="2025-08" db="UniProtKB">
        <authorList>
            <consortium name="Ensembl"/>
        </authorList>
    </citation>
    <scope>IDENTIFICATION</scope>
</reference>
<dbReference type="InterPro" id="IPR036465">
    <property type="entry name" value="vWFA_dom_sf"/>
</dbReference>
<dbReference type="Pfam" id="PF08434">
    <property type="entry name" value="CLCA"/>
    <property type="match status" value="1"/>
</dbReference>
<evidence type="ECO:0000256" key="7">
    <source>
        <dbReference type="ARBA" id="ARBA00022813"/>
    </source>
</evidence>
<organism evidence="13 14">
    <name type="scientific">Papio anubis</name>
    <name type="common">Olive baboon</name>
    <dbReference type="NCBI Taxonomy" id="9555"/>
    <lineage>
        <taxon>Eukaryota</taxon>
        <taxon>Metazoa</taxon>
        <taxon>Chordata</taxon>
        <taxon>Craniata</taxon>
        <taxon>Vertebrata</taxon>
        <taxon>Euteleostomi</taxon>
        <taxon>Mammalia</taxon>
        <taxon>Eutheria</taxon>
        <taxon>Euarchontoglires</taxon>
        <taxon>Primates</taxon>
        <taxon>Haplorrhini</taxon>
        <taxon>Catarrhini</taxon>
        <taxon>Cercopithecidae</taxon>
        <taxon>Cercopithecinae</taxon>
        <taxon>Papio</taxon>
    </lineage>
</organism>
<dbReference type="NCBIfam" id="NF041940">
    <property type="entry name" value="choice_anch_X"/>
    <property type="match status" value="1"/>
</dbReference>
<sequence>MESGKMASPKSMPNDAQKMAQILKDMGITEYEPRGLLQRAKMVFSLKVILFLSLLLLPVLKSSQVTLNNNGYDGIVIAINPSIPEDEKLIQNIKEMVTEASAYLFHATKRRAYFRNVSILVPITWKSKSEYLIPKQESYDQADVLVADPHLKYGDDPYTLQYGQCGDKGQYIHFTPNFLLTNNLLTYGPRGRVFVHEWAHLRWGVFDEYNVDQPFYISRRNTIEATRCSTHITGVNMVLNECQGGSCIQRPCRRNPKTRLYEAKCTFIPNRSQTAKESIMFMQNLDSVTEFCTEKTHNKEAPNLQNKMCNHRSTWDVIMSSEDFQHLSPMTEINSPPRPTFSLLQSKQRVVCLVLDKSGSMYREDRLFRMNQAAELYLIQIIEKGSLVGMVTFDSSAEIQNNLTKIIDENTYQKITANLPQKPSGGTSICGGLKAGFQAISQSNQSTSGSEIILLTDGEDNQMSSCFEEVKQSGAIIHTIALGPSADRELETLSKMTRGRRFYAHKDINGLIDAFSRISSRSGNISQQAVQLESKTLDIPRKKWINGTVPVDSTVGKDTFFVVTWTIQKPEIILQDPKGKKYTTSDFQEDKLNIRSVRLRIPGIAETGTWTYSLRNNHTKSQLLTVTMTTRARSPTTLPVITTAHISQNTAHYPSPMIVYARVSQGFLPVLGINVTAIIENEDGHQVTLELWDNGAGADTVKNDGIYSRYFTDYHGNGRYSLKVHAQARKNTARLSQQQNKALYIPGYAENGKIIPNLPKPEVKEDVAEAEMEGFSRFSSGGSFTVSVVPPNGNHSQVFPPGKIVDLDAKFQGDHIQLSWTAPGKVLDKGRADSYMIRTSKHVLDLQENFDKAALINTSGLIPKEAGSVENFEFKPEPSKIENGTTFYIAIQAIREPNVTSEVSNIAQATNFIPPQEPSIPDLGTNISAISLAIFGLAVIVSIF</sequence>
<evidence type="ECO:0000256" key="1">
    <source>
        <dbReference type="ARBA" id="ARBA00006398"/>
    </source>
</evidence>
<dbReference type="NCBIfam" id="TIGR00868">
    <property type="entry name" value="hCaCC"/>
    <property type="match status" value="1"/>
</dbReference>
<evidence type="ECO:0000256" key="6">
    <source>
        <dbReference type="ARBA" id="ARBA00022801"/>
    </source>
</evidence>
<dbReference type="CDD" id="cd00198">
    <property type="entry name" value="vWFA"/>
    <property type="match status" value="1"/>
</dbReference>
<dbReference type="HOGENOM" id="CLU_005812_0_1_1"/>
<feature type="domain" description="VWFA" evidence="12">
    <location>
        <begin position="350"/>
        <end position="518"/>
    </location>
</feature>
<evidence type="ECO:0000313" key="13">
    <source>
        <dbReference type="Ensembl" id="ENSPANP00000005937.3"/>
    </source>
</evidence>
<evidence type="ECO:0000256" key="4">
    <source>
        <dbReference type="ARBA" id="ARBA00022723"/>
    </source>
</evidence>
<dbReference type="Bgee" id="ENSPANG00000004994">
    <property type="expression patterns" value="Expressed in esophagus and 10 other cell types or tissues"/>
</dbReference>
<keyword evidence="7" id="KW-0068">Autocatalytic cleavage</keyword>
<keyword evidence="2" id="KW-0813">Transport</keyword>
<evidence type="ECO:0000313" key="14">
    <source>
        <dbReference type="Proteomes" id="UP000028761"/>
    </source>
</evidence>
<dbReference type="Ensembl" id="ENSPANT00000009707.3">
    <property type="protein sequence ID" value="ENSPANP00000005937.3"/>
    <property type="gene ID" value="ENSPANG00000004994.3"/>
</dbReference>
<keyword evidence="8" id="KW-0862">Zinc</keyword>
<evidence type="ECO:0000256" key="9">
    <source>
        <dbReference type="ARBA" id="ARBA00023049"/>
    </source>
</evidence>
<keyword evidence="11" id="KW-0868">Chloride</keyword>
<dbReference type="GeneTree" id="ENSGT00940000157555"/>
<evidence type="ECO:0000256" key="8">
    <source>
        <dbReference type="ARBA" id="ARBA00022833"/>
    </source>
</evidence>
<dbReference type="InterPro" id="IPR013642">
    <property type="entry name" value="CLCA_N"/>
</dbReference>
<keyword evidence="4" id="KW-0479">Metal-binding</keyword>
<evidence type="ECO:0000256" key="11">
    <source>
        <dbReference type="ARBA" id="ARBA00023214"/>
    </source>
</evidence>
<comment type="similarity">
    <text evidence="1">Belongs to the CLCR family.</text>
</comment>
<dbReference type="PANTHER" id="PTHR10579">
    <property type="entry name" value="CALCIUM-ACTIVATED CHLORIDE CHANNEL REGULATOR"/>
    <property type="match status" value="1"/>
</dbReference>
<dbReference type="STRING" id="9555.ENSPANP00000005937"/>
<dbReference type="InterPro" id="IPR004727">
    <property type="entry name" value="CLCA_chordata"/>
</dbReference>
<keyword evidence="14" id="KW-1185">Reference proteome</keyword>
<evidence type="ECO:0000259" key="12">
    <source>
        <dbReference type="PROSITE" id="PS50234"/>
    </source>
</evidence>
<proteinExistence type="inferred from homology"/>
<dbReference type="Gene3D" id="3.40.50.410">
    <property type="entry name" value="von Willebrand factor, type A domain"/>
    <property type="match status" value="1"/>
</dbReference>
<dbReference type="GO" id="GO:0005229">
    <property type="term" value="F:intracellularly calcium-gated chloride channel activity"/>
    <property type="evidence" value="ECO:0007669"/>
    <property type="project" value="InterPro"/>
</dbReference>
<reference evidence="13" key="3">
    <citation type="submission" date="2025-09" db="UniProtKB">
        <authorList>
            <consortium name="Ensembl"/>
        </authorList>
    </citation>
    <scope>IDENTIFICATION</scope>
</reference>
<accession>A0A096N0Z6</accession>
<dbReference type="SUPFAM" id="SSF53300">
    <property type="entry name" value="vWA-like"/>
    <property type="match status" value="1"/>
</dbReference>
<keyword evidence="6" id="KW-0378">Hydrolase</keyword>
<keyword evidence="10" id="KW-0325">Glycoprotein</keyword>
<dbReference type="eggNOG" id="ENOG502QRRD">
    <property type="taxonomic scope" value="Eukaryota"/>
</dbReference>
<dbReference type="FunFam" id="3.40.50.410:FF:000034">
    <property type="entry name" value="calcium-activated chloride channel regulator 1"/>
    <property type="match status" value="1"/>
</dbReference>
<dbReference type="Proteomes" id="UP000028761">
    <property type="component" value="Chromosome 1"/>
</dbReference>
<dbReference type="GO" id="GO:0006508">
    <property type="term" value="P:proteolysis"/>
    <property type="evidence" value="ECO:0007669"/>
    <property type="project" value="UniProtKB-KW"/>
</dbReference>
<protein>
    <recommendedName>
        <fullName evidence="12">VWFA domain-containing protein</fullName>
    </recommendedName>
</protein>
<dbReference type="GO" id="GO:0005886">
    <property type="term" value="C:plasma membrane"/>
    <property type="evidence" value="ECO:0007669"/>
    <property type="project" value="TreeGrafter"/>
</dbReference>
<keyword evidence="5" id="KW-0732">Signal</keyword>
<evidence type="ECO:0000256" key="2">
    <source>
        <dbReference type="ARBA" id="ARBA00022448"/>
    </source>
</evidence>
<keyword evidence="3" id="KW-0645">Protease</keyword>
<dbReference type="InterPro" id="IPR051266">
    <property type="entry name" value="CLCR"/>
</dbReference>
<dbReference type="SMART" id="SM00327">
    <property type="entry name" value="VWA"/>
    <property type="match status" value="1"/>
</dbReference>
<evidence type="ECO:0000256" key="10">
    <source>
        <dbReference type="ARBA" id="ARBA00023180"/>
    </source>
</evidence>
<dbReference type="FunFam" id="2.60.40.10:FF:001134">
    <property type="entry name" value="Calcium-activated chloride channel regulator 1"/>
    <property type="match status" value="1"/>
</dbReference>
<dbReference type="PROSITE" id="PS50234">
    <property type="entry name" value="VWFA"/>
    <property type="match status" value="1"/>
</dbReference>
<evidence type="ECO:0000256" key="5">
    <source>
        <dbReference type="ARBA" id="ARBA00022729"/>
    </source>
</evidence>
<name>A0A096N0Z6_PAPAN</name>
<dbReference type="InterPro" id="IPR002035">
    <property type="entry name" value="VWF_A"/>
</dbReference>